<organism evidence="1 2">
    <name type="scientific">Comamonas suwonensis</name>
    <dbReference type="NCBI Taxonomy" id="2606214"/>
    <lineage>
        <taxon>Bacteria</taxon>
        <taxon>Pseudomonadati</taxon>
        <taxon>Pseudomonadota</taxon>
        <taxon>Betaproteobacteria</taxon>
        <taxon>Burkholderiales</taxon>
        <taxon>Comamonadaceae</taxon>
        <taxon>Comamonas</taxon>
    </lineage>
</organism>
<proteinExistence type="predicted"/>
<keyword evidence="2" id="KW-1185">Reference proteome</keyword>
<accession>A0A843B8B5</accession>
<dbReference type="PANTHER" id="PTHR40266:SF2">
    <property type="entry name" value="TOXIN HIGB-1"/>
    <property type="match status" value="1"/>
</dbReference>
<protein>
    <submittedName>
        <fullName evidence="1">Type II toxin-antitoxin system RelE/ParE family toxin</fullName>
    </submittedName>
</protein>
<reference evidence="1" key="1">
    <citation type="submission" date="2020-12" db="EMBL/GenBank/DDBJ databases">
        <title>Comamonas sp. nov., isolated from stream water.</title>
        <authorList>
            <person name="Park K.-H."/>
        </authorList>
    </citation>
    <scope>NUCLEOTIDE SEQUENCE</scope>
    <source>
        <strain evidence="1">EJ-4</strain>
    </source>
</reference>
<dbReference type="RefSeq" id="WP_198462411.1">
    <property type="nucleotide sequence ID" value="NZ_JABBCQ020000041.1"/>
</dbReference>
<evidence type="ECO:0000313" key="1">
    <source>
        <dbReference type="EMBL" id="MBI1627071.1"/>
    </source>
</evidence>
<dbReference type="InterPro" id="IPR007711">
    <property type="entry name" value="HigB-1"/>
</dbReference>
<dbReference type="SUPFAM" id="SSF143011">
    <property type="entry name" value="RelE-like"/>
    <property type="match status" value="1"/>
</dbReference>
<dbReference type="Proteomes" id="UP000530032">
    <property type="component" value="Unassembled WGS sequence"/>
</dbReference>
<sequence>MIRSFVHKGLERFFKTGSKAGIQAAHESRLRRQLAALNSAKKPSDMGVPGWGLHPLGGDKEGFWSVTVNGNWRVTFKFDGQDAEVVGYEDYH</sequence>
<dbReference type="AlphaFoldDB" id="A0A843B8B5"/>
<dbReference type="Pfam" id="PF05015">
    <property type="entry name" value="HigB-like_toxin"/>
    <property type="match status" value="1"/>
</dbReference>
<dbReference type="InterPro" id="IPR035093">
    <property type="entry name" value="RelE/ParE_toxin_dom_sf"/>
</dbReference>
<evidence type="ECO:0000313" key="2">
    <source>
        <dbReference type="Proteomes" id="UP000530032"/>
    </source>
</evidence>
<comment type="caution">
    <text evidence="1">The sequence shown here is derived from an EMBL/GenBank/DDBJ whole genome shotgun (WGS) entry which is preliminary data.</text>
</comment>
<dbReference type="Gene3D" id="3.30.2310.20">
    <property type="entry name" value="RelE-like"/>
    <property type="match status" value="1"/>
</dbReference>
<dbReference type="PANTHER" id="PTHR40266">
    <property type="entry name" value="TOXIN HIGB-1"/>
    <property type="match status" value="1"/>
</dbReference>
<name>A0A843B8B5_9BURK</name>
<dbReference type="EMBL" id="JABBCQ020000041">
    <property type="protein sequence ID" value="MBI1627071.1"/>
    <property type="molecule type" value="Genomic_DNA"/>
</dbReference>
<gene>
    <name evidence="1" type="ORF">HF327_021640</name>
</gene>